<dbReference type="PANTHER" id="PTHR16121:SF2">
    <property type="entry name" value="CAP-SPECIFIC MRNA (NUCLEOSIDE-2'-O-)-METHYLTRANSFERASE 2"/>
    <property type="match status" value="1"/>
</dbReference>
<proteinExistence type="predicted"/>
<accession>A0A1W0W9T8</accession>
<dbReference type="EC" id="2.1.1.296" evidence="1"/>
<evidence type="ECO:0000313" key="10">
    <source>
        <dbReference type="EMBL" id="OQV11933.1"/>
    </source>
</evidence>
<dbReference type="GO" id="GO:0120550">
    <property type="term" value="F:methyltransferase cap2 activity"/>
    <property type="evidence" value="ECO:0007669"/>
    <property type="project" value="UniProtKB-EC"/>
</dbReference>
<dbReference type="SUPFAM" id="SSF53335">
    <property type="entry name" value="S-adenosyl-L-methionine-dependent methyltransferases"/>
    <property type="match status" value="1"/>
</dbReference>
<gene>
    <name evidence="10" type="ORF">BV898_13810</name>
</gene>
<evidence type="ECO:0000256" key="8">
    <source>
        <dbReference type="SAM" id="MobiDB-lite"/>
    </source>
</evidence>
<feature type="active site" description="Proton acceptor" evidence="7">
    <location>
        <position position="353"/>
    </location>
</feature>
<reference evidence="11" key="1">
    <citation type="submission" date="2017-01" db="EMBL/GenBank/DDBJ databases">
        <title>Comparative genomics of anhydrobiosis in the tardigrade Hypsibius dujardini.</title>
        <authorList>
            <person name="Yoshida Y."/>
            <person name="Koutsovoulos G."/>
            <person name="Laetsch D."/>
            <person name="Stevens L."/>
            <person name="Kumar S."/>
            <person name="Horikawa D."/>
            <person name="Ishino K."/>
            <person name="Komine S."/>
            <person name="Tomita M."/>
            <person name="Blaxter M."/>
            <person name="Arakawa K."/>
        </authorList>
    </citation>
    <scope>NUCLEOTIDE SEQUENCE [LARGE SCALE GENOMIC DNA]</scope>
    <source>
        <strain evidence="11">Z151</strain>
    </source>
</reference>
<keyword evidence="3 7" id="KW-0489">Methyltransferase</keyword>
<evidence type="ECO:0000256" key="6">
    <source>
        <dbReference type="ARBA" id="ARBA00049477"/>
    </source>
</evidence>
<evidence type="ECO:0000259" key="9">
    <source>
        <dbReference type="PROSITE" id="PS51614"/>
    </source>
</evidence>
<evidence type="ECO:0000256" key="4">
    <source>
        <dbReference type="ARBA" id="ARBA00022679"/>
    </source>
</evidence>
<dbReference type="GO" id="GO:0005634">
    <property type="term" value="C:nucleus"/>
    <property type="evidence" value="ECO:0007669"/>
    <property type="project" value="TreeGrafter"/>
</dbReference>
<dbReference type="InterPro" id="IPR025807">
    <property type="entry name" value="Adrift-typ_MeTrfase"/>
</dbReference>
<evidence type="ECO:0000256" key="1">
    <source>
        <dbReference type="ARBA" id="ARBA00012770"/>
    </source>
</evidence>
<comment type="catalytic activity">
    <reaction evidence="6">
        <text>a 5'-end (N(7)-methyl 5'-triphosphoguanosine)-(2'-O-methyl-ribonucleoside)-(ribonucleotide) in mRNA + S-adenosyl-L-methionine = a 5'-end (N(7)-methyl 5'-triphosphoguanosine)-(2'-O-methyl-ribonucleoside)-(2'-O-methyl-ribonucleotide) in mRNA + S-adenosyl-L-homocysteine + H(+)</text>
        <dbReference type="Rhea" id="RHEA:67024"/>
        <dbReference type="Rhea" id="RHEA-COMP:17169"/>
        <dbReference type="Rhea" id="RHEA-COMP:17170"/>
        <dbReference type="ChEBI" id="CHEBI:15378"/>
        <dbReference type="ChEBI" id="CHEBI:57856"/>
        <dbReference type="ChEBI" id="CHEBI:59789"/>
        <dbReference type="ChEBI" id="CHEBI:167612"/>
        <dbReference type="ChEBI" id="CHEBI:167614"/>
        <dbReference type="EC" id="2.1.1.296"/>
    </reaction>
</comment>
<feature type="compositionally biased region" description="Acidic residues" evidence="8">
    <location>
        <begin position="38"/>
        <end position="49"/>
    </location>
</feature>
<feature type="binding site" evidence="7">
    <location>
        <position position="245"/>
    </location>
    <ligand>
        <name>S-adenosyl-L-methionine</name>
        <dbReference type="ChEBI" id="CHEBI:59789"/>
    </ligand>
</feature>
<dbReference type="OrthoDB" id="429597at2759"/>
<dbReference type="Gene3D" id="3.40.50.12760">
    <property type="match status" value="1"/>
</dbReference>
<keyword evidence="11" id="KW-1185">Reference proteome</keyword>
<dbReference type="Proteomes" id="UP000192578">
    <property type="component" value="Unassembled WGS sequence"/>
</dbReference>
<dbReference type="PROSITE" id="PS51614">
    <property type="entry name" value="SAM_MT_ADRIFT"/>
    <property type="match status" value="1"/>
</dbReference>
<feature type="binding site" evidence="7">
    <location>
        <position position="224"/>
    </location>
    <ligand>
        <name>S-adenosyl-L-methionine</name>
        <dbReference type="ChEBI" id="CHEBI:59789"/>
    </ligand>
</feature>
<dbReference type="InterPro" id="IPR050851">
    <property type="entry name" value="mRNA_Cap_2O-Ribose_MeTrfase"/>
</dbReference>
<keyword evidence="5 7" id="KW-0949">S-adenosyl-L-methionine</keyword>
<feature type="region of interest" description="Disordered" evidence="8">
    <location>
        <begin position="29"/>
        <end position="49"/>
    </location>
</feature>
<dbReference type="PANTHER" id="PTHR16121">
    <property type="entry name" value="CAP-SPECIFIC MRNA (NUCLEOSIDE-2'-O-)-METHYLTRANSFERASE 1-RELATED"/>
    <property type="match status" value="1"/>
</dbReference>
<name>A0A1W0W9T8_HYPEX</name>
<organism evidence="10 11">
    <name type="scientific">Hypsibius exemplaris</name>
    <name type="common">Freshwater tardigrade</name>
    <dbReference type="NCBI Taxonomy" id="2072580"/>
    <lineage>
        <taxon>Eukaryota</taxon>
        <taxon>Metazoa</taxon>
        <taxon>Ecdysozoa</taxon>
        <taxon>Tardigrada</taxon>
        <taxon>Eutardigrada</taxon>
        <taxon>Parachela</taxon>
        <taxon>Hypsibioidea</taxon>
        <taxon>Hypsibiidae</taxon>
        <taxon>Hypsibius</taxon>
    </lineage>
</organism>
<dbReference type="InterPro" id="IPR029063">
    <property type="entry name" value="SAM-dependent_MTases_sf"/>
</dbReference>
<dbReference type="EMBL" id="MTYJ01000158">
    <property type="protein sequence ID" value="OQV11933.1"/>
    <property type="molecule type" value="Genomic_DNA"/>
</dbReference>
<dbReference type="GO" id="GO:0006370">
    <property type="term" value="P:7-methylguanosine mRNA capping"/>
    <property type="evidence" value="ECO:0007669"/>
    <property type="project" value="TreeGrafter"/>
</dbReference>
<evidence type="ECO:0000256" key="2">
    <source>
        <dbReference type="ARBA" id="ARBA00021134"/>
    </source>
</evidence>
<sequence length="499" mass="55308">MVDIQSEFQLLKIEDPEMEYMPPLLLPKKFSTKRSAPSDDDHDGDDAPEEIFADRFSHRKRKRIRKGDALARTDEQYTSKFWSSAGREALTAVLNQLMKSSNERLFILPACPEDDLPELIPTYGNIAHSSAESADPYLCPEMEKIEDQLNAVKGKVGSMAPAAWSSLTNYTDLASTLRYSMKKDSQIELGTNAWMKFWSILHAYPQLARFPPNTVSVHLCEAPGAFVSALNHYLSANEPLLHKSWNWIASSLNPYLDTPSDEAIVDDRFIRCTAQHWHFGADGTGNLKAAANREALVKAAASNGQTVYLVTADGGIDCSSDFAGQEATLASLKYAEAVTALRLLAPGGHFILKIFTVFRTRMCLLLRVLCSVFDQVQLYKPPTSKPGNSEVYLICLGMRRCGIAAADLLERSRESSAALGTGLSPSFIHSITEASRFFADSQSAAIRINMAVFSAVRNRRLRTCFHEAKQTFSSQFLQRHPVGQLPASTRLMFVPAVEP</sequence>
<keyword evidence="4 7" id="KW-0808">Transferase</keyword>
<feature type="domain" description="Adrift-type SAM-dependent 2'-O-MTase" evidence="9">
    <location>
        <begin position="188"/>
        <end position="400"/>
    </location>
</feature>
<evidence type="ECO:0000256" key="3">
    <source>
        <dbReference type="ARBA" id="ARBA00022603"/>
    </source>
</evidence>
<evidence type="ECO:0000256" key="7">
    <source>
        <dbReference type="PROSITE-ProRule" id="PRU00946"/>
    </source>
</evidence>
<dbReference type="GO" id="GO:0004483">
    <property type="term" value="F:methyltransferase cap1 activity"/>
    <property type="evidence" value="ECO:0007669"/>
    <property type="project" value="UniProtKB-ARBA"/>
</dbReference>
<protein>
    <recommendedName>
        <fullName evidence="2">Cap-specific mRNA (nucleoside-2'-O-)-methyltransferase 2</fullName>
        <ecNumber evidence="1">2.1.1.296</ecNumber>
    </recommendedName>
</protein>
<evidence type="ECO:0000313" key="11">
    <source>
        <dbReference type="Proteomes" id="UP000192578"/>
    </source>
</evidence>
<evidence type="ECO:0000256" key="5">
    <source>
        <dbReference type="ARBA" id="ARBA00022691"/>
    </source>
</evidence>
<dbReference type="Pfam" id="PF01728">
    <property type="entry name" value="FtsJ"/>
    <property type="match status" value="1"/>
</dbReference>
<dbReference type="GO" id="GO:0032259">
    <property type="term" value="P:methylation"/>
    <property type="evidence" value="ECO:0007669"/>
    <property type="project" value="UniProtKB-KW"/>
</dbReference>
<feature type="binding site" evidence="7">
    <location>
        <position position="313"/>
    </location>
    <ligand>
        <name>S-adenosyl-L-methionine</name>
        <dbReference type="ChEBI" id="CHEBI:59789"/>
    </ligand>
</feature>
<dbReference type="InterPro" id="IPR002877">
    <property type="entry name" value="RNA_MeTrfase_FtsJ_dom"/>
</dbReference>
<dbReference type="AlphaFoldDB" id="A0A1W0W9T8"/>
<comment type="caution">
    <text evidence="10">The sequence shown here is derived from an EMBL/GenBank/DDBJ whole genome shotgun (WGS) entry which is preliminary data.</text>
</comment>
<dbReference type="GO" id="GO:0005737">
    <property type="term" value="C:cytoplasm"/>
    <property type="evidence" value="ECO:0007669"/>
    <property type="project" value="TreeGrafter"/>
</dbReference>